<keyword evidence="2" id="KW-1185">Reference proteome</keyword>
<reference evidence="1" key="1">
    <citation type="submission" date="2023-06" db="EMBL/GenBank/DDBJ databases">
        <title>Uncultivated large filamentous bacteria from sulfidic sediments reveal new species and different genomic features in energy metabolism and defense.</title>
        <authorList>
            <person name="Fonseca A."/>
        </authorList>
    </citation>
    <scope>NUCLEOTIDE SEQUENCE</scope>
    <source>
        <strain evidence="1">HSG4</strain>
    </source>
</reference>
<evidence type="ECO:0000313" key="1">
    <source>
        <dbReference type="EMBL" id="MDM8563597.1"/>
    </source>
</evidence>
<comment type="caution">
    <text evidence="1">The sequence shown here is derived from an EMBL/GenBank/DDBJ whole genome shotgun (WGS) entry which is preliminary data.</text>
</comment>
<name>A0ABT7VVJ1_9GAMM</name>
<dbReference type="EMBL" id="JAUCGM010000738">
    <property type="protein sequence ID" value="MDM8563597.1"/>
    <property type="molecule type" value="Genomic_DNA"/>
</dbReference>
<evidence type="ECO:0000313" key="2">
    <source>
        <dbReference type="Proteomes" id="UP001171945"/>
    </source>
</evidence>
<gene>
    <name evidence="1" type="ORF">QUF54_09610</name>
</gene>
<sequence length="62" mass="7370">MDILAERLNTKLRYWKPDIAKQVRQSIKELIDLADQDALDVMRSKKVEQEVLEMLDEQPKSR</sequence>
<dbReference type="Proteomes" id="UP001171945">
    <property type="component" value="Unassembled WGS sequence"/>
</dbReference>
<proteinExistence type="predicted"/>
<accession>A0ABT7VVJ1</accession>
<organism evidence="1 2">
    <name type="scientific">Candidatus Marithioploca araucensis</name>
    <dbReference type="NCBI Taxonomy" id="70273"/>
    <lineage>
        <taxon>Bacteria</taxon>
        <taxon>Pseudomonadati</taxon>
        <taxon>Pseudomonadota</taxon>
        <taxon>Gammaproteobacteria</taxon>
        <taxon>Thiotrichales</taxon>
        <taxon>Thiotrichaceae</taxon>
        <taxon>Candidatus Marithioploca</taxon>
    </lineage>
</organism>
<protein>
    <submittedName>
        <fullName evidence="1">Uncharacterized protein</fullName>
    </submittedName>
</protein>